<reference evidence="4 5" key="1">
    <citation type="journal article" date="2015" name="Genome Announc.">
        <title>Expanding the biotechnology potential of lactobacilli through comparative genomics of 213 strains and associated genera.</title>
        <authorList>
            <person name="Sun Z."/>
            <person name="Harris H.M."/>
            <person name="McCann A."/>
            <person name="Guo C."/>
            <person name="Argimon S."/>
            <person name="Zhang W."/>
            <person name="Yang X."/>
            <person name="Jeffery I.B."/>
            <person name="Cooney J.C."/>
            <person name="Kagawa T.F."/>
            <person name="Liu W."/>
            <person name="Song Y."/>
            <person name="Salvetti E."/>
            <person name="Wrobel A."/>
            <person name="Rasinkangas P."/>
            <person name="Parkhill J."/>
            <person name="Rea M.C."/>
            <person name="O'Sullivan O."/>
            <person name="Ritari J."/>
            <person name="Douillard F.P."/>
            <person name="Paul Ross R."/>
            <person name="Yang R."/>
            <person name="Briner A.E."/>
            <person name="Felis G.E."/>
            <person name="de Vos W.M."/>
            <person name="Barrangou R."/>
            <person name="Klaenhammer T.R."/>
            <person name="Caufield P.W."/>
            <person name="Cui Y."/>
            <person name="Zhang H."/>
            <person name="O'Toole P.W."/>
        </authorList>
    </citation>
    <scope>NUCLEOTIDE SEQUENCE [LARGE SCALE GENOMIC DNA]</scope>
    <source>
        <strain evidence="4 5">DSM 12744</strain>
    </source>
</reference>
<keyword evidence="3" id="KW-0472">Membrane</keyword>
<dbReference type="Gene3D" id="2.40.260.10">
    <property type="entry name" value="Sortase"/>
    <property type="match status" value="1"/>
</dbReference>
<keyword evidence="1" id="KW-0378">Hydrolase</keyword>
<dbReference type="OrthoDB" id="1648028at2"/>
<dbReference type="STRING" id="1423792.FD09_GL003090"/>
<dbReference type="RefSeq" id="WP_057820988.1">
    <property type="nucleotide sequence ID" value="NZ_AZEC01000009.1"/>
</dbReference>
<evidence type="ECO:0000256" key="3">
    <source>
        <dbReference type="SAM" id="Phobius"/>
    </source>
</evidence>
<name>A0A0R1MWF0_9LACO</name>
<dbReference type="SUPFAM" id="SSF63817">
    <property type="entry name" value="Sortase"/>
    <property type="match status" value="1"/>
</dbReference>
<comment type="caution">
    <text evidence="4">The sequence shown here is derived from an EMBL/GenBank/DDBJ whole genome shotgun (WGS) entry which is preliminary data.</text>
</comment>
<accession>A0A0R1MWF0</accession>
<protein>
    <recommendedName>
        <fullName evidence="6">Sortase</fullName>
    </recommendedName>
</protein>
<feature type="active site" description="Acyl-thioester intermediate" evidence="2">
    <location>
        <position position="174"/>
    </location>
</feature>
<dbReference type="CDD" id="cd05827">
    <property type="entry name" value="Sortase_C"/>
    <property type="match status" value="1"/>
</dbReference>
<evidence type="ECO:0008006" key="6">
    <source>
        <dbReference type="Google" id="ProtNLM"/>
    </source>
</evidence>
<evidence type="ECO:0000256" key="2">
    <source>
        <dbReference type="PIRSR" id="PIRSR605754-1"/>
    </source>
</evidence>
<keyword evidence="3" id="KW-1133">Transmembrane helix</keyword>
<feature type="active site" description="Proton donor/acceptor" evidence="2">
    <location>
        <position position="112"/>
    </location>
</feature>
<gene>
    <name evidence="4" type="ORF">FD09_GL003090</name>
</gene>
<sequence>MSRIGRQMQARKRAYRVKMIIVCLATGLFLALYIPALLSALGSVATVRAGAAQVSGQQSAAKSGEVLVPTLNLALPLFPETNEKTLSLGATLWRSQNQMSGTAGTRPVITAHSGVTNHQGFDRLDELQTGDHFVVSWAGKRTTYAVIKKEVVKPQAVRKTQPRAGQALATLVTCTPYMVNTHRLLVTGKRVRTGGEKAAVQVHQVYTTNRRRLLRLIIIGMSGVILFGMIVATLSWQMKKGGGSHESKH</sequence>
<dbReference type="AlphaFoldDB" id="A0A0R1MWF0"/>
<keyword evidence="5" id="KW-1185">Reference proteome</keyword>
<dbReference type="InterPro" id="IPR042002">
    <property type="entry name" value="Sortase_C"/>
</dbReference>
<dbReference type="EMBL" id="AZEC01000009">
    <property type="protein sequence ID" value="KRL12220.1"/>
    <property type="molecule type" value="Genomic_DNA"/>
</dbReference>
<evidence type="ECO:0000313" key="4">
    <source>
        <dbReference type="EMBL" id="KRL12220.1"/>
    </source>
</evidence>
<evidence type="ECO:0000256" key="1">
    <source>
        <dbReference type="ARBA" id="ARBA00022801"/>
    </source>
</evidence>
<feature type="transmembrane region" description="Helical" evidence="3">
    <location>
        <begin position="213"/>
        <end position="236"/>
    </location>
</feature>
<organism evidence="4 5">
    <name type="scientific">Schleiferilactobacillus perolens DSM 12744</name>
    <dbReference type="NCBI Taxonomy" id="1423792"/>
    <lineage>
        <taxon>Bacteria</taxon>
        <taxon>Bacillati</taxon>
        <taxon>Bacillota</taxon>
        <taxon>Bacilli</taxon>
        <taxon>Lactobacillales</taxon>
        <taxon>Lactobacillaceae</taxon>
        <taxon>Schleiferilactobacillus</taxon>
    </lineage>
</organism>
<dbReference type="Proteomes" id="UP000051330">
    <property type="component" value="Unassembled WGS sequence"/>
</dbReference>
<dbReference type="GO" id="GO:0016787">
    <property type="term" value="F:hydrolase activity"/>
    <property type="evidence" value="ECO:0007669"/>
    <property type="project" value="UniProtKB-KW"/>
</dbReference>
<keyword evidence="3" id="KW-0812">Transmembrane</keyword>
<evidence type="ECO:0000313" key="5">
    <source>
        <dbReference type="Proteomes" id="UP000051330"/>
    </source>
</evidence>
<dbReference type="Pfam" id="PF04203">
    <property type="entry name" value="Sortase"/>
    <property type="match status" value="1"/>
</dbReference>
<dbReference type="InterPro" id="IPR005754">
    <property type="entry name" value="Sortase"/>
</dbReference>
<dbReference type="NCBIfam" id="TIGR01076">
    <property type="entry name" value="sortase_fam"/>
    <property type="match status" value="1"/>
</dbReference>
<dbReference type="PATRIC" id="fig|1423792.3.peg.3181"/>
<proteinExistence type="predicted"/>
<dbReference type="InterPro" id="IPR023365">
    <property type="entry name" value="Sortase_dom-sf"/>
</dbReference>